<dbReference type="GO" id="GO:0005634">
    <property type="term" value="C:nucleus"/>
    <property type="evidence" value="ECO:0007669"/>
    <property type="project" value="UniProtKB-SubCell"/>
</dbReference>
<keyword evidence="2" id="KW-0862">Zinc</keyword>
<dbReference type="GO" id="GO:0000981">
    <property type="term" value="F:DNA-binding transcription factor activity, RNA polymerase II-specific"/>
    <property type="evidence" value="ECO:0007669"/>
    <property type="project" value="TreeGrafter"/>
</dbReference>
<sequence>MLAGRKESKSTNLKRKGLEKALHQIEQAIKRPKPDASESDAAQNIISSLQDLLNKTQGNQLYSETDELSEDTDRLHNPHSPPGVDTGDSLSLDDAENPLQLLARASDLQLPPAEVRSFHGRRTLEPSQPAAIPQNNNAEDDSSTAKLFFVPVKANLDLGPDMDPIELGLVTPDEAESLFTFFYQDLAHTRWGLDPVIHTVSFVRSQSAFLFTSIMAAAALFLPSAAALSKRLSRHCKSLAQMVITKRFRSVEIVLAFMVNVPWMAHGNYLGDDDTCSYIAMALVIALDLSLNKIVLPSTSFDNGVIRRLAKAECIDAKRAMHMDGFDNVDPNSEWGQRLLRRRERTWIALFVLERGSWEKLHGSPNFSHHARDGPMNSMAALRRNLKVKSSCDNYQVTDAGSEAAQSFRIKTMIESFYDRWYETWGPAIGEGHCKAHSLPPYVEILVTHTRLSTYGGVINHPTAPLEVKRFFRAAGLSSALNVMRAAIQGESRLKSMPNNTVIMIAFAACSALSLSVVPTDTRSTLAPSVRNLIEETAGVLERIGATPSHRNGASVLYGRYLRQLVRRGSENQNVPRMPTETNLRSPSAFGGYGALPPMSQPSFSPLFWSEPLQFSAMSDGQIIDAVNRAGITFGTGVPDVPLDDLMSWDWLDIGNATDLGF</sequence>
<evidence type="ECO:0000256" key="4">
    <source>
        <dbReference type="ARBA" id="ARBA00023125"/>
    </source>
</evidence>
<organism evidence="8 9">
    <name type="scientific">Aspergillus sergii</name>
    <dbReference type="NCBI Taxonomy" id="1034303"/>
    <lineage>
        <taxon>Eukaryota</taxon>
        <taxon>Fungi</taxon>
        <taxon>Dikarya</taxon>
        <taxon>Ascomycota</taxon>
        <taxon>Pezizomycotina</taxon>
        <taxon>Eurotiomycetes</taxon>
        <taxon>Eurotiomycetidae</taxon>
        <taxon>Eurotiales</taxon>
        <taxon>Aspergillaceae</taxon>
        <taxon>Aspergillus</taxon>
        <taxon>Aspergillus subgen. Circumdati</taxon>
    </lineage>
</organism>
<evidence type="ECO:0000313" key="9">
    <source>
        <dbReference type="Proteomes" id="UP000325945"/>
    </source>
</evidence>
<evidence type="ECO:0000256" key="7">
    <source>
        <dbReference type="SAM" id="MobiDB-lite"/>
    </source>
</evidence>
<dbReference type="PANTHER" id="PTHR31845:SF17">
    <property type="entry name" value="ZN(II)2CYS6 TRANSCRIPTION FACTOR (EUROFUNG)"/>
    <property type="match status" value="1"/>
</dbReference>
<dbReference type="PANTHER" id="PTHR31845">
    <property type="entry name" value="FINGER DOMAIN PROTEIN, PUTATIVE-RELATED"/>
    <property type="match status" value="1"/>
</dbReference>
<reference evidence="9" key="1">
    <citation type="submission" date="2019-04" db="EMBL/GenBank/DDBJ databases">
        <title>Friends and foes A comparative genomics studyof 23 Aspergillus species from section Flavi.</title>
        <authorList>
            <consortium name="DOE Joint Genome Institute"/>
            <person name="Kjaerbolling I."/>
            <person name="Vesth T."/>
            <person name="Frisvad J.C."/>
            <person name="Nybo J.L."/>
            <person name="Theobald S."/>
            <person name="Kildgaard S."/>
            <person name="Isbrandt T."/>
            <person name="Kuo A."/>
            <person name="Sato A."/>
            <person name="Lyhne E.K."/>
            <person name="Kogle M.E."/>
            <person name="Wiebenga A."/>
            <person name="Kun R.S."/>
            <person name="Lubbers R.J."/>
            <person name="Makela M.R."/>
            <person name="Barry K."/>
            <person name="Chovatia M."/>
            <person name="Clum A."/>
            <person name="Daum C."/>
            <person name="Haridas S."/>
            <person name="He G."/>
            <person name="LaButti K."/>
            <person name="Lipzen A."/>
            <person name="Mondo S."/>
            <person name="Riley R."/>
            <person name="Salamov A."/>
            <person name="Simmons B.A."/>
            <person name="Magnuson J.K."/>
            <person name="Henrissat B."/>
            <person name="Mortensen U.H."/>
            <person name="Larsen T.O."/>
            <person name="Devries R.P."/>
            <person name="Grigoriev I.V."/>
            <person name="Machida M."/>
            <person name="Baker S.E."/>
            <person name="Andersen M.R."/>
        </authorList>
    </citation>
    <scope>NUCLEOTIDE SEQUENCE [LARGE SCALE GENOMIC DNA]</scope>
    <source>
        <strain evidence="9">CBS 130017</strain>
    </source>
</reference>
<keyword evidence="4" id="KW-0238">DNA-binding</keyword>
<evidence type="ECO:0000256" key="2">
    <source>
        <dbReference type="ARBA" id="ARBA00022833"/>
    </source>
</evidence>
<evidence type="ECO:0000256" key="3">
    <source>
        <dbReference type="ARBA" id="ARBA00023015"/>
    </source>
</evidence>
<keyword evidence="6" id="KW-0539">Nucleus</keyword>
<gene>
    <name evidence="8" type="ORF">BDV39DRAFT_196451</name>
</gene>
<evidence type="ECO:0000256" key="1">
    <source>
        <dbReference type="ARBA" id="ARBA00004123"/>
    </source>
</evidence>
<evidence type="ECO:0000313" key="8">
    <source>
        <dbReference type="EMBL" id="KAE8322751.1"/>
    </source>
</evidence>
<dbReference type="GO" id="GO:0000976">
    <property type="term" value="F:transcription cis-regulatory region binding"/>
    <property type="evidence" value="ECO:0007669"/>
    <property type="project" value="TreeGrafter"/>
</dbReference>
<dbReference type="InterPro" id="IPR051089">
    <property type="entry name" value="prtT"/>
</dbReference>
<evidence type="ECO:0008006" key="10">
    <source>
        <dbReference type="Google" id="ProtNLM"/>
    </source>
</evidence>
<dbReference type="Proteomes" id="UP000325945">
    <property type="component" value="Unassembled WGS sequence"/>
</dbReference>
<name>A0A5N6WPM2_9EURO</name>
<comment type="subcellular location">
    <subcellularLocation>
        <location evidence="1">Nucleus</location>
    </subcellularLocation>
</comment>
<keyword evidence="5" id="KW-0804">Transcription</keyword>
<proteinExistence type="predicted"/>
<evidence type="ECO:0000256" key="6">
    <source>
        <dbReference type="ARBA" id="ARBA00023242"/>
    </source>
</evidence>
<keyword evidence="3" id="KW-0805">Transcription regulation</keyword>
<dbReference type="EMBL" id="ML741840">
    <property type="protein sequence ID" value="KAE8322751.1"/>
    <property type="molecule type" value="Genomic_DNA"/>
</dbReference>
<evidence type="ECO:0000256" key="5">
    <source>
        <dbReference type="ARBA" id="ARBA00023163"/>
    </source>
</evidence>
<keyword evidence="9" id="KW-1185">Reference proteome</keyword>
<accession>A0A5N6WPM2</accession>
<dbReference type="AlphaFoldDB" id="A0A5N6WPM2"/>
<protein>
    <recommendedName>
        <fullName evidence="10">Transcription factor domain-containing protein</fullName>
    </recommendedName>
</protein>
<feature type="region of interest" description="Disordered" evidence="7">
    <location>
        <begin position="64"/>
        <end position="93"/>
    </location>
</feature>